<dbReference type="InterPro" id="IPR044662">
    <property type="entry name" value="HS1/DABB1-like"/>
</dbReference>
<evidence type="ECO:0000313" key="4">
    <source>
        <dbReference type="Proteomes" id="UP000680038"/>
    </source>
</evidence>
<comment type="caution">
    <text evidence="3">The sequence shown here is derived from an EMBL/GenBank/DDBJ whole genome shotgun (WGS) entry which is preliminary data.</text>
</comment>
<dbReference type="SMART" id="SM00886">
    <property type="entry name" value="Dabb"/>
    <property type="match status" value="1"/>
</dbReference>
<dbReference type="RefSeq" id="WP_215239106.1">
    <property type="nucleotide sequence ID" value="NZ_CAJRAF010000002.1"/>
</dbReference>
<organism evidence="3 4">
    <name type="scientific">Dyadobacter helix</name>
    <dbReference type="NCBI Taxonomy" id="2822344"/>
    <lineage>
        <taxon>Bacteria</taxon>
        <taxon>Pseudomonadati</taxon>
        <taxon>Bacteroidota</taxon>
        <taxon>Cytophagia</taxon>
        <taxon>Cytophagales</taxon>
        <taxon>Spirosomataceae</taxon>
        <taxon>Dyadobacter</taxon>
    </lineage>
</organism>
<gene>
    <name evidence="3" type="ORF">DYBT9275_02474</name>
</gene>
<dbReference type="InterPro" id="IPR011008">
    <property type="entry name" value="Dimeric_a/b-barrel"/>
</dbReference>
<reference evidence="3" key="1">
    <citation type="submission" date="2021-04" db="EMBL/GenBank/DDBJ databases">
        <authorList>
            <person name="Rodrigo-Torres L."/>
            <person name="Arahal R. D."/>
            <person name="Lucena T."/>
        </authorList>
    </citation>
    <scope>NUCLEOTIDE SEQUENCE</scope>
    <source>
        <strain evidence="3">CECT 9275</strain>
    </source>
</reference>
<protein>
    <recommendedName>
        <fullName evidence="2">Stress-response A/B barrel domain-containing protein</fullName>
    </recommendedName>
</protein>
<dbReference type="PANTHER" id="PTHR33178">
    <property type="match status" value="1"/>
</dbReference>
<accession>A0A916JFQ4</accession>
<proteinExistence type="predicted"/>
<sequence>MIYHSVFFKLKHPQNSQQESRFLDAARGLSAIPGVQHLEVLKQTSPKNNFDYGLLMEFTDQQVYDNYSDHPDHVLFIEQFWLKDVEDFLEIDYEKIIS</sequence>
<name>A0A916JFQ4_9BACT</name>
<dbReference type="SUPFAM" id="SSF54909">
    <property type="entry name" value="Dimeric alpha+beta barrel"/>
    <property type="match status" value="1"/>
</dbReference>
<evidence type="ECO:0000256" key="1">
    <source>
        <dbReference type="ARBA" id="ARBA00011738"/>
    </source>
</evidence>
<evidence type="ECO:0000259" key="2">
    <source>
        <dbReference type="PROSITE" id="PS51502"/>
    </source>
</evidence>
<dbReference type="Pfam" id="PF07876">
    <property type="entry name" value="Dabb"/>
    <property type="match status" value="1"/>
</dbReference>
<dbReference type="Proteomes" id="UP000680038">
    <property type="component" value="Unassembled WGS sequence"/>
</dbReference>
<dbReference type="PROSITE" id="PS51502">
    <property type="entry name" value="S_R_A_B_BARREL"/>
    <property type="match status" value="1"/>
</dbReference>
<comment type="subunit">
    <text evidence="1">Homodimer.</text>
</comment>
<dbReference type="InterPro" id="IPR013097">
    <property type="entry name" value="Dabb"/>
</dbReference>
<dbReference type="EMBL" id="CAJRAF010000002">
    <property type="protein sequence ID" value="CAG5000490.1"/>
    <property type="molecule type" value="Genomic_DNA"/>
</dbReference>
<evidence type="ECO:0000313" key="3">
    <source>
        <dbReference type="EMBL" id="CAG5000490.1"/>
    </source>
</evidence>
<dbReference type="AlphaFoldDB" id="A0A916JFQ4"/>
<dbReference type="PANTHER" id="PTHR33178:SF10">
    <property type="entry name" value="STRESS-RESPONSE A_B BARREL DOMAIN-CONTAINING PROTEIN"/>
    <property type="match status" value="1"/>
</dbReference>
<dbReference type="Gene3D" id="3.30.70.100">
    <property type="match status" value="1"/>
</dbReference>
<feature type="domain" description="Stress-response A/B barrel" evidence="2">
    <location>
        <begin position="2"/>
        <end position="93"/>
    </location>
</feature>
<keyword evidence="4" id="KW-1185">Reference proteome</keyword>